<dbReference type="CDD" id="cd03257">
    <property type="entry name" value="ABC_NikE_OppD_transporters"/>
    <property type="match status" value="1"/>
</dbReference>
<name>A0A5J6L2E1_9MICO</name>
<keyword evidence="4" id="KW-1003">Cell membrane</keyword>
<sequence>MSLEVRDLAIEIGGERVVDGISFDVPDGARLGLIGESGSGKSLTALAILGLLPDGARASGSVRWDGQEILGLPDHHLARLRGNDIGIVFQEPATALNPIRTIGRQIAESLRIHERVPRAEARRRAVAEAERVALPDPDAIVARYPHQLSGGQRQRVAIAMALVCGPRLLIADEPTTALDVTIQAGILRLLGSLAEESGMSLVFITHDLAVLSQIATHAVVLERGRVVEHGPLTQLLTAPASPVTRALLRDATATLWRPEPDHPGATA</sequence>
<dbReference type="GO" id="GO:0016887">
    <property type="term" value="F:ATP hydrolysis activity"/>
    <property type="evidence" value="ECO:0007669"/>
    <property type="project" value="InterPro"/>
</dbReference>
<dbReference type="Pfam" id="PF00005">
    <property type="entry name" value="ABC_tran"/>
    <property type="match status" value="1"/>
</dbReference>
<dbReference type="InterPro" id="IPR050388">
    <property type="entry name" value="ABC_Ni/Peptide_Import"/>
</dbReference>
<dbReference type="GO" id="GO:0005886">
    <property type="term" value="C:plasma membrane"/>
    <property type="evidence" value="ECO:0007669"/>
    <property type="project" value="UniProtKB-SubCell"/>
</dbReference>
<accession>A0A5J6L2E1</accession>
<keyword evidence="8" id="KW-1278">Translocase</keyword>
<dbReference type="EMBL" id="CP044232">
    <property type="protein sequence ID" value="QEW02541.1"/>
    <property type="molecule type" value="Genomic_DNA"/>
</dbReference>
<dbReference type="Proteomes" id="UP000325516">
    <property type="component" value="Chromosome"/>
</dbReference>
<keyword evidence="6" id="KW-0547">Nucleotide-binding</keyword>
<dbReference type="KEGG" id="mlz:F6J85_05110"/>
<comment type="similarity">
    <text evidence="2">Belongs to the ABC transporter superfamily.</text>
</comment>
<dbReference type="Gene3D" id="3.40.50.300">
    <property type="entry name" value="P-loop containing nucleotide triphosphate hydrolases"/>
    <property type="match status" value="1"/>
</dbReference>
<dbReference type="SMART" id="SM00382">
    <property type="entry name" value="AAA"/>
    <property type="match status" value="1"/>
</dbReference>
<dbReference type="InterPro" id="IPR003439">
    <property type="entry name" value="ABC_transporter-like_ATP-bd"/>
</dbReference>
<dbReference type="PROSITE" id="PS00211">
    <property type="entry name" value="ABC_TRANSPORTER_1"/>
    <property type="match status" value="1"/>
</dbReference>
<gene>
    <name evidence="11" type="ORF">F6J85_05110</name>
</gene>
<protein>
    <submittedName>
        <fullName evidence="11">ABC transporter ATP-binding protein</fullName>
    </submittedName>
</protein>
<dbReference type="InterPro" id="IPR027417">
    <property type="entry name" value="P-loop_NTPase"/>
</dbReference>
<dbReference type="GO" id="GO:0005524">
    <property type="term" value="F:ATP binding"/>
    <property type="evidence" value="ECO:0007669"/>
    <property type="project" value="UniProtKB-KW"/>
</dbReference>
<organism evidence="11 12">
    <name type="scientific">Microbacterium lushaniae</name>
    <dbReference type="NCBI Taxonomy" id="2614639"/>
    <lineage>
        <taxon>Bacteria</taxon>
        <taxon>Bacillati</taxon>
        <taxon>Actinomycetota</taxon>
        <taxon>Actinomycetes</taxon>
        <taxon>Micrococcales</taxon>
        <taxon>Microbacteriaceae</taxon>
        <taxon>Microbacterium</taxon>
    </lineage>
</organism>
<dbReference type="AlphaFoldDB" id="A0A5J6L2E1"/>
<evidence type="ECO:0000256" key="1">
    <source>
        <dbReference type="ARBA" id="ARBA00004202"/>
    </source>
</evidence>
<dbReference type="PANTHER" id="PTHR43297">
    <property type="entry name" value="OLIGOPEPTIDE TRANSPORT ATP-BINDING PROTEIN APPD"/>
    <property type="match status" value="1"/>
</dbReference>
<evidence type="ECO:0000259" key="10">
    <source>
        <dbReference type="PROSITE" id="PS50893"/>
    </source>
</evidence>
<evidence type="ECO:0000256" key="8">
    <source>
        <dbReference type="ARBA" id="ARBA00022967"/>
    </source>
</evidence>
<evidence type="ECO:0000313" key="11">
    <source>
        <dbReference type="EMBL" id="QEW02541.1"/>
    </source>
</evidence>
<keyword evidence="5" id="KW-0997">Cell inner membrane</keyword>
<reference evidence="12" key="1">
    <citation type="submission" date="2019-09" db="EMBL/GenBank/DDBJ databases">
        <title>Mumia zhuanghuii sp. nov. isolated from the intestinal contents of plateau pika (Ochotona curzoniae) in the Qinghai-Tibet plateau of China.</title>
        <authorList>
            <person name="Tian Z."/>
        </authorList>
    </citation>
    <scope>NUCLEOTIDE SEQUENCE [LARGE SCALE GENOMIC DNA]</scope>
    <source>
        <strain evidence="12">L-031</strain>
    </source>
</reference>
<evidence type="ECO:0000313" key="12">
    <source>
        <dbReference type="Proteomes" id="UP000325516"/>
    </source>
</evidence>
<keyword evidence="12" id="KW-1185">Reference proteome</keyword>
<keyword evidence="9" id="KW-0472">Membrane</keyword>
<keyword evidence="3" id="KW-0813">Transport</keyword>
<evidence type="ECO:0000256" key="2">
    <source>
        <dbReference type="ARBA" id="ARBA00005417"/>
    </source>
</evidence>
<dbReference type="InterPro" id="IPR003593">
    <property type="entry name" value="AAA+_ATPase"/>
</dbReference>
<dbReference type="PROSITE" id="PS50893">
    <property type="entry name" value="ABC_TRANSPORTER_2"/>
    <property type="match status" value="1"/>
</dbReference>
<dbReference type="InterPro" id="IPR017871">
    <property type="entry name" value="ABC_transporter-like_CS"/>
</dbReference>
<evidence type="ECO:0000256" key="5">
    <source>
        <dbReference type="ARBA" id="ARBA00022519"/>
    </source>
</evidence>
<dbReference type="PANTHER" id="PTHR43297:SF14">
    <property type="entry name" value="ATPASE AAA-TYPE CORE DOMAIN-CONTAINING PROTEIN"/>
    <property type="match status" value="1"/>
</dbReference>
<evidence type="ECO:0000256" key="4">
    <source>
        <dbReference type="ARBA" id="ARBA00022475"/>
    </source>
</evidence>
<feature type="domain" description="ABC transporter" evidence="10">
    <location>
        <begin position="3"/>
        <end position="248"/>
    </location>
</feature>
<evidence type="ECO:0000256" key="6">
    <source>
        <dbReference type="ARBA" id="ARBA00022741"/>
    </source>
</evidence>
<evidence type="ECO:0000256" key="9">
    <source>
        <dbReference type="ARBA" id="ARBA00023136"/>
    </source>
</evidence>
<comment type="subcellular location">
    <subcellularLocation>
        <location evidence="1">Cell membrane</location>
        <topology evidence="1">Peripheral membrane protein</topology>
    </subcellularLocation>
</comment>
<evidence type="ECO:0000256" key="3">
    <source>
        <dbReference type="ARBA" id="ARBA00022448"/>
    </source>
</evidence>
<keyword evidence="7 11" id="KW-0067">ATP-binding</keyword>
<proteinExistence type="inferred from homology"/>
<evidence type="ECO:0000256" key="7">
    <source>
        <dbReference type="ARBA" id="ARBA00022840"/>
    </source>
</evidence>
<dbReference type="RefSeq" id="WP_150924110.1">
    <property type="nucleotide sequence ID" value="NZ_CP044232.1"/>
</dbReference>
<dbReference type="SUPFAM" id="SSF52540">
    <property type="entry name" value="P-loop containing nucleoside triphosphate hydrolases"/>
    <property type="match status" value="1"/>
</dbReference>